<keyword evidence="3" id="KW-1185">Reference proteome</keyword>
<dbReference type="AlphaFoldDB" id="A0AA36C2V6"/>
<dbReference type="Proteomes" id="UP001177023">
    <property type="component" value="Unassembled WGS sequence"/>
</dbReference>
<feature type="region of interest" description="Disordered" evidence="1">
    <location>
        <begin position="146"/>
        <end position="231"/>
    </location>
</feature>
<feature type="non-terminal residue" evidence="2">
    <location>
        <position position="231"/>
    </location>
</feature>
<evidence type="ECO:0000313" key="3">
    <source>
        <dbReference type="Proteomes" id="UP001177023"/>
    </source>
</evidence>
<protein>
    <submittedName>
        <fullName evidence="2">Uncharacterized protein</fullName>
    </submittedName>
</protein>
<feature type="compositionally biased region" description="Polar residues" evidence="1">
    <location>
        <begin position="175"/>
        <end position="188"/>
    </location>
</feature>
<accession>A0AA36C2V6</accession>
<sequence>MTLSRTPSPRANIAAANSAVCTVFANPRSSFGNIPVERKPMQPMNATTNNGISGGRFVAVLSTIVRCRMLRNAMTGANINTRASFTTVATPNAVAPRALPAATTCATSWIDPPAHMPASISFIPKASASKGIVGIIRVPKITTSATAVSNSSSRAFTTPSAAATAAAPQIEKAAGNQNPLRPTQSQKLSGIHGPGDTEEHYRHHNGDHSPTQTDDVGEHQLQPEQSDTHPK</sequence>
<gene>
    <name evidence="2" type="ORF">MSPICULIGERA_LOCUS185</name>
</gene>
<proteinExistence type="predicted"/>
<evidence type="ECO:0000313" key="2">
    <source>
        <dbReference type="EMBL" id="CAJ0557427.1"/>
    </source>
</evidence>
<feature type="compositionally biased region" description="Low complexity" evidence="1">
    <location>
        <begin position="146"/>
        <end position="167"/>
    </location>
</feature>
<reference evidence="2" key="1">
    <citation type="submission" date="2023-06" db="EMBL/GenBank/DDBJ databases">
        <authorList>
            <person name="Delattre M."/>
        </authorList>
    </citation>
    <scope>NUCLEOTIDE SEQUENCE</scope>
    <source>
        <strain evidence="2">AF72</strain>
    </source>
</reference>
<evidence type="ECO:0000256" key="1">
    <source>
        <dbReference type="SAM" id="MobiDB-lite"/>
    </source>
</evidence>
<dbReference type="EMBL" id="CATQJA010000012">
    <property type="protein sequence ID" value="CAJ0557427.1"/>
    <property type="molecule type" value="Genomic_DNA"/>
</dbReference>
<organism evidence="2 3">
    <name type="scientific">Mesorhabditis spiculigera</name>
    <dbReference type="NCBI Taxonomy" id="96644"/>
    <lineage>
        <taxon>Eukaryota</taxon>
        <taxon>Metazoa</taxon>
        <taxon>Ecdysozoa</taxon>
        <taxon>Nematoda</taxon>
        <taxon>Chromadorea</taxon>
        <taxon>Rhabditida</taxon>
        <taxon>Rhabditina</taxon>
        <taxon>Rhabditomorpha</taxon>
        <taxon>Rhabditoidea</taxon>
        <taxon>Rhabditidae</taxon>
        <taxon>Mesorhabditinae</taxon>
        <taxon>Mesorhabditis</taxon>
    </lineage>
</organism>
<name>A0AA36C2V6_9BILA</name>
<feature type="compositionally biased region" description="Basic and acidic residues" evidence="1">
    <location>
        <begin position="195"/>
        <end position="207"/>
    </location>
</feature>
<comment type="caution">
    <text evidence="2">The sequence shown here is derived from an EMBL/GenBank/DDBJ whole genome shotgun (WGS) entry which is preliminary data.</text>
</comment>